<organism evidence="2">
    <name type="scientific">Lygus hesperus</name>
    <name type="common">Western plant bug</name>
    <dbReference type="NCBI Taxonomy" id="30085"/>
    <lineage>
        <taxon>Eukaryota</taxon>
        <taxon>Metazoa</taxon>
        <taxon>Ecdysozoa</taxon>
        <taxon>Arthropoda</taxon>
        <taxon>Hexapoda</taxon>
        <taxon>Insecta</taxon>
        <taxon>Pterygota</taxon>
        <taxon>Neoptera</taxon>
        <taxon>Paraneoptera</taxon>
        <taxon>Hemiptera</taxon>
        <taxon>Heteroptera</taxon>
        <taxon>Panheteroptera</taxon>
        <taxon>Cimicomorpha</taxon>
        <taxon>Miridae</taxon>
        <taxon>Mirini</taxon>
        <taxon>Lygus</taxon>
    </lineage>
</organism>
<dbReference type="AlphaFoldDB" id="A0A146L1S2"/>
<feature type="compositionally biased region" description="Gly residues" evidence="1">
    <location>
        <begin position="296"/>
        <end position="325"/>
    </location>
</feature>
<feature type="non-terminal residue" evidence="2">
    <location>
        <position position="441"/>
    </location>
</feature>
<reference evidence="2" key="1">
    <citation type="journal article" date="2016" name="Gigascience">
        <title>De novo construction of an expanded transcriptome assembly for the western tarnished plant bug, Lygus hesperus.</title>
        <authorList>
            <person name="Tassone E.E."/>
            <person name="Geib S.M."/>
            <person name="Hall B."/>
            <person name="Fabrick J.A."/>
            <person name="Brent C.S."/>
            <person name="Hull J.J."/>
        </authorList>
    </citation>
    <scope>NUCLEOTIDE SEQUENCE</scope>
</reference>
<sequence>KENKEKLRIHGIYTNWIVASRRPSEWTRGSRVYHHVCGELRTTKSVDGFPIHKFPFSWSFAPTTPNSGILLEQLAKLVDIKKNLDLAISCEYRSVFLFFAKKCRNIIALNEMSEENWGMAKNTKTRIIFTGHNMKKIDFEYRKSGEPPAALIVWGVGSTRINVITRLIGFGLKKIAVVIDKVPDYKNSLTPELTKMNTKVYPYLSLKRIIPIDCDPGGSLISMIALYEENPEAPPLPPLVLRRLDPELECQLPPTAIPPTPLKPKQDAEDNQEPDPKRRKLFEDNFSSQGSRGATKGRGGGIGAVRGGIGPVRGGGGPVRGGGRGVQYDNIDPEKAELMKQIEELKAQQDRLKKLIPVDVAPSPSRSHNETDGQTGSRSGAPPDNSRGVIGRSDRDGDRYSGNRDSYRSRERSDVRDRIDSRDRYDAPRSRNDSRDRYDAP</sequence>
<protein>
    <submittedName>
        <fullName evidence="2">Uncharacterized protein</fullName>
    </submittedName>
</protein>
<dbReference type="EMBL" id="GDHC01017447">
    <property type="protein sequence ID" value="JAQ01182.1"/>
    <property type="molecule type" value="Transcribed_RNA"/>
</dbReference>
<feature type="compositionally biased region" description="Basic and acidic residues" evidence="1">
    <location>
        <begin position="392"/>
        <end position="441"/>
    </location>
</feature>
<accession>A0A146L1S2</accession>
<evidence type="ECO:0000313" key="2">
    <source>
        <dbReference type="EMBL" id="JAQ01182.1"/>
    </source>
</evidence>
<feature type="non-terminal residue" evidence="2">
    <location>
        <position position="1"/>
    </location>
</feature>
<gene>
    <name evidence="2" type="ORF">g.48854</name>
</gene>
<proteinExistence type="predicted"/>
<feature type="region of interest" description="Disordered" evidence="1">
    <location>
        <begin position="251"/>
        <end position="328"/>
    </location>
</feature>
<evidence type="ECO:0000256" key="1">
    <source>
        <dbReference type="SAM" id="MobiDB-lite"/>
    </source>
</evidence>
<feature type="region of interest" description="Disordered" evidence="1">
    <location>
        <begin position="353"/>
        <end position="441"/>
    </location>
</feature>
<name>A0A146L1S2_LYGHE</name>